<dbReference type="Gene3D" id="2.60.40.1280">
    <property type="match status" value="1"/>
</dbReference>
<feature type="compositionally biased region" description="Low complexity" evidence="7">
    <location>
        <begin position="751"/>
        <end position="766"/>
    </location>
</feature>
<evidence type="ECO:0000313" key="11">
    <source>
        <dbReference type="EMBL" id="KRK79364.1"/>
    </source>
</evidence>
<dbReference type="Gene3D" id="2.60.40.10">
    <property type="entry name" value="Immunoglobulins"/>
    <property type="match status" value="4"/>
</dbReference>
<dbReference type="STRING" id="1423775.FD03_GL001731"/>
<keyword evidence="8" id="KW-0472">Membrane</keyword>
<dbReference type="AlphaFoldDB" id="A0A0R1KF10"/>
<accession>A0A0R1KF10</accession>
<evidence type="ECO:0000256" key="8">
    <source>
        <dbReference type="SAM" id="Phobius"/>
    </source>
</evidence>
<dbReference type="PATRIC" id="fig|1423775.4.peg.1765"/>
<dbReference type="InterPro" id="IPR008966">
    <property type="entry name" value="Adhesion_dom_sf"/>
</dbReference>
<dbReference type="PANTHER" id="PTHR36108">
    <property type="entry name" value="COLOSSIN-B-RELATED"/>
    <property type="match status" value="1"/>
</dbReference>
<dbReference type="Pfam" id="PF17802">
    <property type="entry name" value="SpaA"/>
    <property type="match status" value="4"/>
</dbReference>
<feature type="domain" description="SDR-like Ig" evidence="10">
    <location>
        <begin position="64"/>
        <end position="158"/>
    </location>
</feature>
<feature type="region of interest" description="Disordered" evidence="7">
    <location>
        <begin position="733"/>
        <end position="853"/>
    </location>
</feature>
<keyword evidence="8" id="KW-1133">Transmembrane helix</keyword>
<dbReference type="RefSeq" id="WP_025023256.1">
    <property type="nucleotide sequence ID" value="NZ_AZDZ01000019.1"/>
</dbReference>
<feature type="compositionally biased region" description="Polar residues" evidence="7">
    <location>
        <begin position="796"/>
        <end position="812"/>
    </location>
</feature>
<evidence type="ECO:0000259" key="10">
    <source>
        <dbReference type="Pfam" id="PF17961"/>
    </source>
</evidence>
<keyword evidence="8" id="KW-0812">Transmembrane</keyword>
<comment type="similarity">
    <text evidence="2">Belongs to the serine-aspartate repeat-containing protein (SDr) family.</text>
</comment>
<evidence type="ECO:0000256" key="7">
    <source>
        <dbReference type="SAM" id="MobiDB-lite"/>
    </source>
</evidence>
<dbReference type="OrthoDB" id="1744455at2"/>
<dbReference type="PANTHER" id="PTHR36108:SF13">
    <property type="entry name" value="COLOSSIN-B-RELATED"/>
    <property type="match status" value="1"/>
</dbReference>
<sequence>MDRITKHKKLSAILLLFVFGLSLVANFFATSTISYADVLQTLPADKAQIWDGTNDVTNKQNLSNYLSLKVKYDWSIPDGTVVKPGDTINFTIPQNVNAQFNSGEGNPYVIPAKMYDGTTTGLTVGEAVIPYNSHEGTITFNDNISKYNTGISGLLTFDATGVDNSGSSSGSGGDSGSGSGSGTGTGDDSDDGIFSSKHGWINEAATDANKVPHELYWNIGLNVHNYTVTNETLTDHVADNQKFIENSMSVTSDDGKEQVPYKIEYNDDDTEFKMTFDSTISKKISLLYRTEFTNQDSLLADGDYVWYNYSVSHNDNVVNSQGKVMSYAVGDVQANSPVLHGGSFIVTGNNGTVTLTKVDSEDNNKVLSGAVFELLDENGNILNNHLTTNENGQISLKYLKPGNYSLKEITAPSGYSLNNTERTFTVEKNQSEPQSIGMEDTKRADLGRVTLTKTGPDTKTPLSGASFQLEKIGDNGYMNTIGDPQSTDANGQIKIDNLEYGNYQFVETSAPAGYEKSIKPVSFKISDSSTDANVSMSDQEITSGSVTLTKTDSDTKALLSGATFQLEKEDGTKVGDPKVTDSNGQITINNLKFGDYQFVETKAPDNYKKDATPITFTIDKDTPTRTVKMIDYKITSGSGGGTTTPTDSTGSVTLTKSDASTNKVLQGAEFKLLDSKGNEVTGNYITDVNGQLNVAGLKPGKYSFVETKAPEGYELNTKSVEFPIVAGETAKVSMTDTKAPTKPVNPSNPENPGTSNKPTTPTNPETPTEPENPETPIIPGNPGVPAEPWNPEQPANPDNPSTLGTPSNSFNPDQPLIPAVPGTGVGTDTSVPSKESDTSDQTNDSGKLPQTGVAGSNLELYLGIFVLVLAMSGMAYEYIEIKK</sequence>
<dbReference type="InterPro" id="IPR041171">
    <property type="entry name" value="SDR_Ig"/>
</dbReference>
<feature type="compositionally biased region" description="Polar residues" evidence="7">
    <location>
        <begin position="733"/>
        <end position="750"/>
    </location>
</feature>
<protein>
    <recommendedName>
        <fullName evidence="13">Outer membrane protein</fullName>
    </recommendedName>
</protein>
<evidence type="ECO:0000313" key="12">
    <source>
        <dbReference type="Proteomes" id="UP000051248"/>
    </source>
</evidence>
<dbReference type="EMBL" id="AZDZ01000019">
    <property type="protein sequence ID" value="KRK79364.1"/>
    <property type="molecule type" value="Genomic_DNA"/>
</dbReference>
<name>A0A0R1KF10_9LACO</name>
<dbReference type="Pfam" id="PF17961">
    <property type="entry name" value="Big_8"/>
    <property type="match status" value="1"/>
</dbReference>
<keyword evidence="6" id="KW-0572">Peptidoglycan-anchor</keyword>
<feature type="transmembrane region" description="Helical" evidence="8">
    <location>
        <begin position="860"/>
        <end position="879"/>
    </location>
</feature>
<feature type="domain" description="SpaA-like prealbumin fold" evidence="9">
    <location>
        <begin position="351"/>
        <end position="435"/>
    </location>
</feature>
<keyword evidence="4" id="KW-0964">Secreted</keyword>
<feature type="domain" description="SpaA-like prealbumin fold" evidence="9">
    <location>
        <begin position="650"/>
        <end position="738"/>
    </location>
</feature>
<evidence type="ECO:0000256" key="1">
    <source>
        <dbReference type="ARBA" id="ARBA00004168"/>
    </source>
</evidence>
<evidence type="ECO:0000256" key="3">
    <source>
        <dbReference type="ARBA" id="ARBA00022512"/>
    </source>
</evidence>
<gene>
    <name evidence="11" type="ORF">FD03_GL001731</name>
</gene>
<evidence type="ECO:0000256" key="4">
    <source>
        <dbReference type="ARBA" id="ARBA00022525"/>
    </source>
</evidence>
<evidence type="ECO:0000256" key="6">
    <source>
        <dbReference type="ARBA" id="ARBA00023088"/>
    </source>
</evidence>
<comment type="subcellular location">
    <subcellularLocation>
        <location evidence="1">Secreted</location>
        <location evidence="1">Cell wall</location>
        <topology evidence="1">Peptidoglycan-anchor</topology>
    </subcellularLocation>
</comment>
<evidence type="ECO:0000259" key="9">
    <source>
        <dbReference type="Pfam" id="PF17802"/>
    </source>
</evidence>
<keyword evidence="3" id="KW-0134">Cell wall</keyword>
<feature type="compositionally biased region" description="Polar residues" evidence="7">
    <location>
        <begin position="826"/>
        <end position="845"/>
    </location>
</feature>
<comment type="caution">
    <text evidence="11">The sequence shown here is derived from an EMBL/GenBank/DDBJ whole genome shotgun (WGS) entry which is preliminary data.</text>
</comment>
<dbReference type="InterPro" id="IPR011252">
    <property type="entry name" value="Fibrogen-bd_dom1"/>
</dbReference>
<feature type="domain" description="SpaA-like prealbumin fold" evidence="9">
    <location>
        <begin position="544"/>
        <end position="632"/>
    </location>
</feature>
<feature type="domain" description="SpaA-like prealbumin fold" evidence="9">
    <location>
        <begin position="447"/>
        <end position="539"/>
    </location>
</feature>
<keyword evidence="5" id="KW-0732">Signal</keyword>
<reference evidence="11 12" key="1">
    <citation type="journal article" date="2015" name="Genome Announc.">
        <title>Expanding the biotechnology potential of lactobacilli through comparative genomics of 213 strains and associated genera.</title>
        <authorList>
            <person name="Sun Z."/>
            <person name="Harris H.M."/>
            <person name="McCann A."/>
            <person name="Guo C."/>
            <person name="Argimon S."/>
            <person name="Zhang W."/>
            <person name="Yang X."/>
            <person name="Jeffery I.B."/>
            <person name="Cooney J.C."/>
            <person name="Kagawa T.F."/>
            <person name="Liu W."/>
            <person name="Song Y."/>
            <person name="Salvetti E."/>
            <person name="Wrobel A."/>
            <person name="Rasinkangas P."/>
            <person name="Parkhill J."/>
            <person name="Rea M.C."/>
            <person name="O'Sullivan O."/>
            <person name="Ritari J."/>
            <person name="Douillard F.P."/>
            <person name="Paul Ross R."/>
            <person name="Yang R."/>
            <person name="Briner A.E."/>
            <person name="Felis G.E."/>
            <person name="de Vos W.M."/>
            <person name="Barrangou R."/>
            <person name="Klaenhammer T.R."/>
            <person name="Caufield P.W."/>
            <person name="Cui Y."/>
            <person name="Zhang H."/>
            <person name="O'Toole P.W."/>
        </authorList>
    </citation>
    <scope>NUCLEOTIDE SEQUENCE [LARGE SCALE GENOMIC DNA]</scope>
    <source>
        <strain evidence="11 12">DSM 19682</strain>
    </source>
</reference>
<dbReference type="InterPro" id="IPR013783">
    <property type="entry name" value="Ig-like_fold"/>
</dbReference>
<dbReference type="GO" id="GO:0007155">
    <property type="term" value="P:cell adhesion"/>
    <property type="evidence" value="ECO:0007669"/>
    <property type="project" value="InterPro"/>
</dbReference>
<dbReference type="Proteomes" id="UP000051248">
    <property type="component" value="Unassembled WGS sequence"/>
</dbReference>
<organism evidence="11 12">
    <name type="scientific">Companilactobacillus nodensis DSM 19682 = JCM 14932 = NBRC 107160</name>
    <dbReference type="NCBI Taxonomy" id="1423775"/>
    <lineage>
        <taxon>Bacteria</taxon>
        <taxon>Bacillati</taxon>
        <taxon>Bacillota</taxon>
        <taxon>Bacilli</taxon>
        <taxon>Lactobacillales</taxon>
        <taxon>Lactobacillaceae</taxon>
        <taxon>Companilactobacillus</taxon>
    </lineage>
</organism>
<evidence type="ECO:0008006" key="13">
    <source>
        <dbReference type="Google" id="ProtNLM"/>
    </source>
</evidence>
<dbReference type="SUPFAM" id="SSF49478">
    <property type="entry name" value="Cna protein B-type domain"/>
    <property type="match status" value="4"/>
</dbReference>
<proteinExistence type="inferred from homology"/>
<evidence type="ECO:0000256" key="2">
    <source>
        <dbReference type="ARBA" id="ARBA00007257"/>
    </source>
</evidence>
<keyword evidence="12" id="KW-1185">Reference proteome</keyword>
<evidence type="ECO:0000256" key="5">
    <source>
        <dbReference type="ARBA" id="ARBA00022729"/>
    </source>
</evidence>
<feature type="compositionally biased region" description="Gly residues" evidence="7">
    <location>
        <begin position="169"/>
        <end position="185"/>
    </location>
</feature>
<dbReference type="SUPFAM" id="SSF49401">
    <property type="entry name" value="Bacterial adhesins"/>
    <property type="match status" value="2"/>
</dbReference>
<dbReference type="eggNOG" id="COG4932">
    <property type="taxonomic scope" value="Bacteria"/>
</dbReference>
<feature type="region of interest" description="Disordered" evidence="7">
    <location>
        <begin position="164"/>
        <end position="191"/>
    </location>
</feature>
<dbReference type="InterPro" id="IPR041033">
    <property type="entry name" value="SpaA_PFL_dom_1"/>
</dbReference>